<organism evidence="1 2">
    <name type="scientific">Dovyalis caffra</name>
    <dbReference type="NCBI Taxonomy" id="77055"/>
    <lineage>
        <taxon>Eukaryota</taxon>
        <taxon>Viridiplantae</taxon>
        <taxon>Streptophyta</taxon>
        <taxon>Embryophyta</taxon>
        <taxon>Tracheophyta</taxon>
        <taxon>Spermatophyta</taxon>
        <taxon>Magnoliopsida</taxon>
        <taxon>eudicotyledons</taxon>
        <taxon>Gunneridae</taxon>
        <taxon>Pentapetalae</taxon>
        <taxon>rosids</taxon>
        <taxon>fabids</taxon>
        <taxon>Malpighiales</taxon>
        <taxon>Salicaceae</taxon>
        <taxon>Flacourtieae</taxon>
        <taxon>Dovyalis</taxon>
    </lineage>
</organism>
<name>A0AAV1QNR9_9ROSI</name>
<dbReference type="Proteomes" id="UP001314170">
    <property type="component" value="Unassembled WGS sequence"/>
</dbReference>
<comment type="caution">
    <text evidence="1">The sequence shown here is derived from an EMBL/GenBank/DDBJ whole genome shotgun (WGS) entry which is preliminary data.</text>
</comment>
<sequence>MINLSVFHSSLYCFGFGHLTYSVGLMTFKVGKVIKDYIGHFMEANRIMSPIYSEITYGYISSIDVRNPLEKQDEDQGDYKSNIEEVNRNNNIGFNGINDKRDVLGVRLATTIPGSNGFNEGSNHTMVISIMSCMSNVIVINEGVKILDTRGKGMEVDRLLWHARAFVVMGVMGSALRLVQASPLPRCCIGDFNDILFASKNEVMFGSLCG</sequence>
<dbReference type="AlphaFoldDB" id="A0AAV1QNR9"/>
<protein>
    <submittedName>
        <fullName evidence="1">Uncharacterized protein</fullName>
    </submittedName>
</protein>
<keyword evidence="2" id="KW-1185">Reference proteome</keyword>
<evidence type="ECO:0000313" key="1">
    <source>
        <dbReference type="EMBL" id="CAK7323233.1"/>
    </source>
</evidence>
<proteinExistence type="predicted"/>
<dbReference type="EMBL" id="CAWUPB010000071">
    <property type="protein sequence ID" value="CAK7323233.1"/>
    <property type="molecule type" value="Genomic_DNA"/>
</dbReference>
<accession>A0AAV1QNR9</accession>
<gene>
    <name evidence="1" type="ORF">DCAF_LOCUS851</name>
</gene>
<reference evidence="1 2" key="1">
    <citation type="submission" date="2024-01" db="EMBL/GenBank/DDBJ databases">
        <authorList>
            <person name="Waweru B."/>
        </authorList>
    </citation>
    <scope>NUCLEOTIDE SEQUENCE [LARGE SCALE GENOMIC DNA]</scope>
</reference>
<evidence type="ECO:0000313" key="2">
    <source>
        <dbReference type="Proteomes" id="UP001314170"/>
    </source>
</evidence>